<keyword evidence="2" id="KW-1185">Reference proteome</keyword>
<evidence type="ECO:0008006" key="3">
    <source>
        <dbReference type="Google" id="ProtNLM"/>
    </source>
</evidence>
<sequence length="90" mass="9930">CDPQSPWQKGTVENTNGRVRKWLSREVDPLSISDGELRDICDRLNSTPAEVPGLPNARGSIPQETARAHPTCRLASQLQVAIRLELTPQS</sequence>
<evidence type="ECO:0000313" key="2">
    <source>
        <dbReference type="Proteomes" id="UP000295547"/>
    </source>
</evidence>
<dbReference type="EMBL" id="SMBJ01000012">
    <property type="protein sequence ID" value="TCU20628.1"/>
    <property type="molecule type" value="Genomic_DNA"/>
</dbReference>
<accession>A0A4R3QFY1</accession>
<evidence type="ECO:0000313" key="1">
    <source>
        <dbReference type="EMBL" id="TCU20628.1"/>
    </source>
</evidence>
<feature type="non-terminal residue" evidence="1">
    <location>
        <position position="1"/>
    </location>
</feature>
<comment type="caution">
    <text evidence="1">The sequence shown here is derived from an EMBL/GenBank/DDBJ whole genome shotgun (WGS) entry which is preliminary data.</text>
</comment>
<name>A0A4R3QFY1_9HYPH</name>
<organism evidence="1 2">
    <name type="scientific">Rhizobium azibense</name>
    <dbReference type="NCBI Taxonomy" id="1136135"/>
    <lineage>
        <taxon>Bacteria</taxon>
        <taxon>Pseudomonadati</taxon>
        <taxon>Pseudomonadota</taxon>
        <taxon>Alphaproteobacteria</taxon>
        <taxon>Hyphomicrobiales</taxon>
        <taxon>Rhizobiaceae</taxon>
        <taxon>Rhizobium/Agrobacterium group</taxon>
        <taxon>Rhizobium</taxon>
    </lineage>
</organism>
<proteinExistence type="predicted"/>
<dbReference type="Proteomes" id="UP000295547">
    <property type="component" value="Unassembled WGS sequence"/>
</dbReference>
<dbReference type="AlphaFoldDB" id="A0A4R3QFY1"/>
<reference evidence="1 2" key="1">
    <citation type="submission" date="2019-03" db="EMBL/GenBank/DDBJ databases">
        <title>Genomic Encyclopedia of Type Strains, Phase IV (KMG-V): Genome sequencing to study the core and pangenomes of soil and plant-associated prokaryotes.</title>
        <authorList>
            <person name="Whitman W."/>
        </authorList>
    </citation>
    <scope>NUCLEOTIDE SEQUENCE [LARGE SCALE GENOMIC DNA]</scope>
    <source>
        <strain evidence="1 2">Gr42</strain>
    </source>
</reference>
<gene>
    <name evidence="1" type="ORF">EV130_1121</name>
</gene>
<protein>
    <recommendedName>
        <fullName evidence="3">Integrase catalytic domain-containing protein</fullName>
    </recommendedName>
</protein>